<evidence type="ECO:0000256" key="10">
    <source>
        <dbReference type="ARBA" id="ARBA00023098"/>
    </source>
</evidence>
<dbReference type="GO" id="GO:0006631">
    <property type="term" value="P:fatty acid metabolic process"/>
    <property type="evidence" value="ECO:0007669"/>
    <property type="project" value="UniProtKB-KW"/>
</dbReference>
<feature type="domain" description="Thioesterase" evidence="24">
    <location>
        <begin position="53"/>
        <end position="125"/>
    </location>
</feature>
<keyword evidence="8" id="KW-0276">Fatty acid metabolism</keyword>
<keyword evidence="11" id="KW-0472">Membrane</keyword>
<comment type="catalytic activity">
    <reaction evidence="22">
        <text>dodecanoyl-CoA + H2O = dodecanoate + CoA + H(+)</text>
        <dbReference type="Rhea" id="RHEA:30135"/>
        <dbReference type="ChEBI" id="CHEBI:15377"/>
        <dbReference type="ChEBI" id="CHEBI:15378"/>
        <dbReference type="ChEBI" id="CHEBI:18262"/>
        <dbReference type="ChEBI" id="CHEBI:57287"/>
        <dbReference type="ChEBI" id="CHEBI:57375"/>
    </reaction>
    <physiologicalReaction direction="left-to-right" evidence="22">
        <dbReference type="Rhea" id="RHEA:30136"/>
    </physiologicalReaction>
</comment>
<evidence type="ECO:0000256" key="14">
    <source>
        <dbReference type="ARBA" id="ARBA00037002"/>
    </source>
</evidence>
<evidence type="ECO:0000256" key="12">
    <source>
        <dbReference type="ARBA" id="ARBA00023273"/>
    </source>
</evidence>
<keyword evidence="4" id="KW-1003">Cell membrane</keyword>
<evidence type="ECO:0000256" key="7">
    <source>
        <dbReference type="ARBA" id="ARBA00022801"/>
    </source>
</evidence>
<dbReference type="SUPFAM" id="SSF54637">
    <property type="entry name" value="Thioesterase/thiol ester dehydrase-isomerase"/>
    <property type="match status" value="1"/>
</dbReference>
<keyword evidence="7" id="KW-0378">Hydrolase</keyword>
<evidence type="ECO:0000256" key="11">
    <source>
        <dbReference type="ARBA" id="ARBA00023136"/>
    </source>
</evidence>
<dbReference type="GO" id="GO:0016787">
    <property type="term" value="F:hydrolase activity"/>
    <property type="evidence" value="ECO:0007669"/>
    <property type="project" value="UniProtKB-KW"/>
</dbReference>
<evidence type="ECO:0000256" key="18">
    <source>
        <dbReference type="ARBA" id="ARBA00043210"/>
    </source>
</evidence>
<evidence type="ECO:0000256" key="5">
    <source>
        <dbReference type="ARBA" id="ARBA00022490"/>
    </source>
</evidence>
<evidence type="ECO:0000256" key="8">
    <source>
        <dbReference type="ARBA" id="ARBA00022832"/>
    </source>
</evidence>
<evidence type="ECO:0000259" key="24">
    <source>
        <dbReference type="Pfam" id="PF03061"/>
    </source>
</evidence>
<evidence type="ECO:0000256" key="13">
    <source>
        <dbReference type="ARBA" id="ARBA00035852"/>
    </source>
</evidence>
<evidence type="ECO:0000256" key="4">
    <source>
        <dbReference type="ARBA" id="ARBA00022475"/>
    </source>
</evidence>
<dbReference type="PANTHER" id="PTHR12418">
    <property type="entry name" value="ACYL-COENZYME A THIOESTERASE THEM4"/>
    <property type="match status" value="1"/>
</dbReference>
<dbReference type="InterPro" id="IPR029069">
    <property type="entry name" value="HotDog_dom_sf"/>
</dbReference>
<keyword evidence="10" id="KW-0443">Lipid metabolism</keyword>
<evidence type="ECO:0000256" key="2">
    <source>
        <dbReference type="ARBA" id="ARBA00004496"/>
    </source>
</evidence>
<dbReference type="Gene3D" id="3.10.129.10">
    <property type="entry name" value="Hotdog Thioesterase"/>
    <property type="match status" value="1"/>
</dbReference>
<evidence type="ECO:0000256" key="19">
    <source>
        <dbReference type="ARBA" id="ARBA00047588"/>
    </source>
</evidence>
<dbReference type="GO" id="GO:0005737">
    <property type="term" value="C:cytoplasm"/>
    <property type="evidence" value="ECO:0007669"/>
    <property type="project" value="UniProtKB-SubCell"/>
</dbReference>
<name>A0A410PXB8_9FIRM</name>
<keyword evidence="5" id="KW-0963">Cytoplasm</keyword>
<evidence type="ECO:0000256" key="17">
    <source>
        <dbReference type="ARBA" id="ARBA00040123"/>
    </source>
</evidence>
<protein>
    <recommendedName>
        <fullName evidence="17">Acyl-coenzyme A thioesterase THEM4</fullName>
        <ecNumber evidence="16">3.1.2.2</ecNumber>
    </recommendedName>
    <alternativeName>
        <fullName evidence="18">Thioesterase superfamily member 4</fullName>
    </alternativeName>
</protein>
<dbReference type="OrthoDB" id="9792301at2"/>
<comment type="catalytic activity">
    <reaction evidence="19">
        <text>octanoyl-CoA + H2O = octanoate + CoA + H(+)</text>
        <dbReference type="Rhea" id="RHEA:30143"/>
        <dbReference type="ChEBI" id="CHEBI:15377"/>
        <dbReference type="ChEBI" id="CHEBI:15378"/>
        <dbReference type="ChEBI" id="CHEBI:25646"/>
        <dbReference type="ChEBI" id="CHEBI:57287"/>
        <dbReference type="ChEBI" id="CHEBI:57386"/>
    </reaction>
    <physiologicalReaction direction="left-to-right" evidence="19">
        <dbReference type="Rhea" id="RHEA:30144"/>
    </physiologicalReaction>
</comment>
<evidence type="ECO:0000256" key="22">
    <source>
        <dbReference type="ARBA" id="ARBA00048074"/>
    </source>
</evidence>
<keyword evidence="6" id="KW-0053">Apoptosis</keyword>
<dbReference type="InterPro" id="IPR006683">
    <property type="entry name" value="Thioestr_dom"/>
</dbReference>
<proteinExistence type="inferred from homology"/>
<keyword evidence="26" id="KW-1185">Reference proteome</keyword>
<dbReference type="KEGG" id="amij:EQM06_10020"/>
<dbReference type="PANTHER" id="PTHR12418:SF19">
    <property type="entry name" value="ACYL-COENZYME A THIOESTERASE THEM4"/>
    <property type="match status" value="1"/>
</dbReference>
<evidence type="ECO:0000313" key="25">
    <source>
        <dbReference type="EMBL" id="QAT43526.1"/>
    </source>
</evidence>
<comment type="catalytic activity">
    <reaction evidence="13">
        <text>(5Z,8Z,11Z,14Z)-eicosatetraenoyl-CoA + H2O = (5Z,8Z,11Z,14Z)-eicosatetraenoate + CoA + H(+)</text>
        <dbReference type="Rhea" id="RHEA:40151"/>
        <dbReference type="ChEBI" id="CHEBI:15377"/>
        <dbReference type="ChEBI" id="CHEBI:15378"/>
        <dbReference type="ChEBI" id="CHEBI:32395"/>
        <dbReference type="ChEBI" id="CHEBI:57287"/>
        <dbReference type="ChEBI" id="CHEBI:57368"/>
    </reaction>
    <physiologicalReaction direction="left-to-right" evidence="13">
        <dbReference type="Rhea" id="RHEA:40152"/>
    </physiologicalReaction>
</comment>
<evidence type="ECO:0000313" key="26">
    <source>
        <dbReference type="Proteomes" id="UP000287601"/>
    </source>
</evidence>
<evidence type="ECO:0000256" key="15">
    <source>
        <dbReference type="ARBA" id="ARBA00038456"/>
    </source>
</evidence>
<dbReference type="InterPro" id="IPR052365">
    <property type="entry name" value="THEM4/THEM5_acyl-CoA_thioest"/>
</dbReference>
<dbReference type="EC" id="3.1.2.2" evidence="16"/>
<comment type="similarity">
    <text evidence="15">Belongs to the THEM4/THEM5 thioesterase family.</text>
</comment>
<evidence type="ECO:0000256" key="23">
    <source>
        <dbReference type="ARBA" id="ARBA00048180"/>
    </source>
</evidence>
<comment type="subcellular location">
    <subcellularLocation>
        <location evidence="3">Cell projection</location>
        <location evidence="3">Ruffle membrane</location>
    </subcellularLocation>
    <subcellularLocation>
        <location evidence="2">Cytoplasm</location>
    </subcellularLocation>
    <subcellularLocation>
        <location evidence="1">Membrane</location>
        <topology evidence="1">Peripheral membrane protein</topology>
    </subcellularLocation>
</comment>
<dbReference type="CDD" id="cd03443">
    <property type="entry name" value="PaaI_thioesterase"/>
    <property type="match status" value="1"/>
</dbReference>
<keyword evidence="9" id="KW-0809">Transit peptide</keyword>
<dbReference type="Pfam" id="PF03061">
    <property type="entry name" value="4HBT"/>
    <property type="match status" value="1"/>
</dbReference>
<sequence length="167" mass="18904">MNYKVTKKQNNSARCVVCGTKNKFSLNTRFYETENGQLTCTFRTEDWHQSYPGRTHGGLSAAVLDELIGRTVCIEEPDCWGVTVELTLKYKKPVPTEANLKGVAHMTRNTRKIFEGEGQILLPDGSVAVEAWGKYMKMPVNQIAEGDFVHSEWYLLDEENDPAEIDL</sequence>
<dbReference type="GO" id="GO:0016020">
    <property type="term" value="C:membrane"/>
    <property type="evidence" value="ECO:0007669"/>
    <property type="project" value="UniProtKB-SubCell"/>
</dbReference>
<dbReference type="EMBL" id="CP035281">
    <property type="protein sequence ID" value="QAT43526.1"/>
    <property type="molecule type" value="Genomic_DNA"/>
</dbReference>
<evidence type="ECO:0000256" key="6">
    <source>
        <dbReference type="ARBA" id="ARBA00022703"/>
    </source>
</evidence>
<dbReference type="RefSeq" id="WP_128746306.1">
    <property type="nucleotide sequence ID" value="NZ_CP035281.1"/>
</dbReference>
<organism evidence="25 26">
    <name type="scientific">Aminipila luticellarii</name>
    <dbReference type="NCBI Taxonomy" id="2507160"/>
    <lineage>
        <taxon>Bacteria</taxon>
        <taxon>Bacillati</taxon>
        <taxon>Bacillota</taxon>
        <taxon>Clostridia</taxon>
        <taxon>Peptostreptococcales</taxon>
        <taxon>Anaerovoracaceae</taxon>
        <taxon>Aminipila</taxon>
    </lineage>
</organism>
<comment type="catalytic activity">
    <reaction evidence="14">
        <text>(9Z)-octadecenoyl-CoA + H2O = (9Z)-octadecenoate + CoA + H(+)</text>
        <dbReference type="Rhea" id="RHEA:40139"/>
        <dbReference type="ChEBI" id="CHEBI:15377"/>
        <dbReference type="ChEBI" id="CHEBI:15378"/>
        <dbReference type="ChEBI" id="CHEBI:30823"/>
        <dbReference type="ChEBI" id="CHEBI:57287"/>
        <dbReference type="ChEBI" id="CHEBI:57387"/>
    </reaction>
    <physiologicalReaction direction="left-to-right" evidence="14">
        <dbReference type="Rhea" id="RHEA:40140"/>
    </physiologicalReaction>
</comment>
<dbReference type="AlphaFoldDB" id="A0A410PXB8"/>
<comment type="catalytic activity">
    <reaction evidence="20">
        <text>hexadecanoyl-CoA + H2O = hexadecanoate + CoA + H(+)</text>
        <dbReference type="Rhea" id="RHEA:16645"/>
        <dbReference type="ChEBI" id="CHEBI:7896"/>
        <dbReference type="ChEBI" id="CHEBI:15377"/>
        <dbReference type="ChEBI" id="CHEBI:15378"/>
        <dbReference type="ChEBI" id="CHEBI:57287"/>
        <dbReference type="ChEBI" id="CHEBI:57379"/>
        <dbReference type="EC" id="3.1.2.2"/>
    </reaction>
    <physiologicalReaction direction="left-to-right" evidence="20">
        <dbReference type="Rhea" id="RHEA:16646"/>
    </physiologicalReaction>
</comment>
<comment type="catalytic activity">
    <reaction evidence="21">
        <text>decanoyl-CoA + H2O = decanoate + CoA + H(+)</text>
        <dbReference type="Rhea" id="RHEA:40059"/>
        <dbReference type="ChEBI" id="CHEBI:15377"/>
        <dbReference type="ChEBI" id="CHEBI:15378"/>
        <dbReference type="ChEBI" id="CHEBI:27689"/>
        <dbReference type="ChEBI" id="CHEBI:57287"/>
        <dbReference type="ChEBI" id="CHEBI:61430"/>
    </reaction>
    <physiologicalReaction direction="left-to-right" evidence="21">
        <dbReference type="Rhea" id="RHEA:40060"/>
    </physiologicalReaction>
</comment>
<evidence type="ECO:0000256" key="3">
    <source>
        <dbReference type="ARBA" id="ARBA00004632"/>
    </source>
</evidence>
<evidence type="ECO:0000256" key="21">
    <source>
        <dbReference type="ARBA" id="ARBA00047969"/>
    </source>
</evidence>
<keyword evidence="12" id="KW-0966">Cell projection</keyword>
<gene>
    <name evidence="25" type="ORF">EQM06_10020</name>
</gene>
<accession>A0A410PXB8</accession>
<evidence type="ECO:0000256" key="9">
    <source>
        <dbReference type="ARBA" id="ARBA00022946"/>
    </source>
</evidence>
<dbReference type="Proteomes" id="UP000287601">
    <property type="component" value="Chromosome"/>
</dbReference>
<evidence type="ECO:0000256" key="1">
    <source>
        <dbReference type="ARBA" id="ARBA00004170"/>
    </source>
</evidence>
<evidence type="ECO:0000256" key="16">
    <source>
        <dbReference type="ARBA" id="ARBA00038848"/>
    </source>
</evidence>
<evidence type="ECO:0000256" key="20">
    <source>
        <dbReference type="ARBA" id="ARBA00047734"/>
    </source>
</evidence>
<reference evidence="25 26" key="1">
    <citation type="submission" date="2019-01" db="EMBL/GenBank/DDBJ databases">
        <title>Draft genomes of a novel of Aminipila strains.</title>
        <authorList>
            <person name="Ma S."/>
        </authorList>
    </citation>
    <scope>NUCLEOTIDE SEQUENCE [LARGE SCALE GENOMIC DNA]</scope>
    <source>
        <strain evidence="26">JN-39</strain>
    </source>
</reference>
<comment type="catalytic activity">
    <reaction evidence="23">
        <text>tetradecanoyl-CoA + H2O = tetradecanoate + CoA + H(+)</text>
        <dbReference type="Rhea" id="RHEA:40119"/>
        <dbReference type="ChEBI" id="CHEBI:15377"/>
        <dbReference type="ChEBI" id="CHEBI:15378"/>
        <dbReference type="ChEBI" id="CHEBI:30807"/>
        <dbReference type="ChEBI" id="CHEBI:57287"/>
        <dbReference type="ChEBI" id="CHEBI:57385"/>
    </reaction>
    <physiologicalReaction direction="left-to-right" evidence="23">
        <dbReference type="Rhea" id="RHEA:40120"/>
    </physiologicalReaction>
</comment>